<dbReference type="Proteomes" id="UP001224775">
    <property type="component" value="Unassembled WGS sequence"/>
</dbReference>
<dbReference type="Pfam" id="PF14360">
    <property type="entry name" value="PAP2_C"/>
    <property type="match status" value="1"/>
</dbReference>
<keyword evidence="4 9" id="KW-0812">Transmembrane</keyword>
<organism evidence="11 12">
    <name type="scientific">Skeletonema marinoi</name>
    <dbReference type="NCBI Taxonomy" id="267567"/>
    <lineage>
        <taxon>Eukaryota</taxon>
        <taxon>Sar</taxon>
        <taxon>Stramenopiles</taxon>
        <taxon>Ochrophyta</taxon>
        <taxon>Bacillariophyta</taxon>
        <taxon>Coscinodiscophyceae</taxon>
        <taxon>Thalassiosirophycidae</taxon>
        <taxon>Thalassiosirales</taxon>
        <taxon>Skeletonemataceae</taxon>
        <taxon>Skeletonema</taxon>
        <taxon>Skeletonema marinoi-dohrnii complex</taxon>
    </lineage>
</organism>
<name>A0AAD8Y7K6_9STRA</name>
<dbReference type="PANTHER" id="PTHR21290:SF25">
    <property type="entry name" value="SPHINGOMYELIN SYNTHASE-RELATED PROTEIN 1"/>
    <property type="match status" value="1"/>
</dbReference>
<feature type="transmembrane region" description="Helical" evidence="9">
    <location>
        <begin position="240"/>
        <end position="261"/>
    </location>
</feature>
<dbReference type="InterPro" id="IPR045221">
    <property type="entry name" value="Sphingomyelin_synth-like"/>
</dbReference>
<dbReference type="GO" id="GO:0047493">
    <property type="term" value="F:ceramide cholinephosphotransferase activity"/>
    <property type="evidence" value="ECO:0007669"/>
    <property type="project" value="TreeGrafter"/>
</dbReference>
<feature type="domain" description="Sphingomyelin synthase-like" evidence="10">
    <location>
        <begin position="202"/>
        <end position="284"/>
    </location>
</feature>
<dbReference type="GO" id="GO:0005789">
    <property type="term" value="C:endoplasmic reticulum membrane"/>
    <property type="evidence" value="ECO:0007669"/>
    <property type="project" value="TreeGrafter"/>
</dbReference>
<sequence>MDTARKRCNKGCETGGILSNMTIHGSRTNMQAQQQLMASVSPPAQYYCSARRAICSAILFATCIYLDVVASNFATTRWNSKLSEEQKAMPLPDILHDSFELPDAEHIIHELLRELPLALLVIVLVFGFVLPYDVMGRRNGKLMEYRRFEASTRYFETRCVLELMRALSVWVTTQADPHGLHCKNIETHTIDCIFTNFTFARCGDNLYSGHASNLLSFAVTIQTYYINLILKRRKDGSGRYLQMLATVALWTTVLVVGFYIVISRMHYTVDVLLSFFLVPTVWLAWSNVSWPTPATSTSNFKACKNSFLDLAAAS</sequence>
<keyword evidence="3" id="KW-0808">Transferase</keyword>
<keyword evidence="8 9" id="KW-0472">Membrane</keyword>
<dbReference type="GO" id="GO:0005886">
    <property type="term" value="C:plasma membrane"/>
    <property type="evidence" value="ECO:0007669"/>
    <property type="project" value="TreeGrafter"/>
</dbReference>
<evidence type="ECO:0000259" key="10">
    <source>
        <dbReference type="Pfam" id="PF14360"/>
    </source>
</evidence>
<evidence type="ECO:0000256" key="4">
    <source>
        <dbReference type="ARBA" id="ARBA00022692"/>
    </source>
</evidence>
<evidence type="ECO:0000313" key="12">
    <source>
        <dbReference type="Proteomes" id="UP001224775"/>
    </source>
</evidence>
<gene>
    <name evidence="11" type="ORF">QTG54_009040</name>
</gene>
<evidence type="ECO:0000256" key="8">
    <source>
        <dbReference type="ARBA" id="ARBA00023136"/>
    </source>
</evidence>
<comment type="similarity">
    <text evidence="2">Belongs to the sphingomyelin synthase family.</text>
</comment>
<dbReference type="GO" id="GO:0046513">
    <property type="term" value="P:ceramide biosynthetic process"/>
    <property type="evidence" value="ECO:0007669"/>
    <property type="project" value="TreeGrafter"/>
</dbReference>
<keyword evidence="7" id="KW-0443">Lipid metabolism</keyword>
<feature type="transmembrane region" description="Helical" evidence="9">
    <location>
        <begin position="267"/>
        <end position="285"/>
    </location>
</feature>
<evidence type="ECO:0000256" key="2">
    <source>
        <dbReference type="ARBA" id="ARBA00005441"/>
    </source>
</evidence>
<evidence type="ECO:0000256" key="9">
    <source>
        <dbReference type="SAM" id="Phobius"/>
    </source>
</evidence>
<dbReference type="GO" id="GO:0000139">
    <property type="term" value="C:Golgi membrane"/>
    <property type="evidence" value="ECO:0007669"/>
    <property type="project" value="TreeGrafter"/>
</dbReference>
<comment type="subcellular location">
    <subcellularLocation>
        <location evidence="1">Membrane</location>
        <topology evidence="1">Multi-pass membrane protein</topology>
    </subcellularLocation>
</comment>
<comment type="caution">
    <text evidence="11">The sequence shown here is derived from an EMBL/GenBank/DDBJ whole genome shotgun (WGS) entry which is preliminary data.</text>
</comment>
<keyword evidence="6 9" id="KW-1133">Transmembrane helix</keyword>
<keyword evidence="12" id="KW-1185">Reference proteome</keyword>
<evidence type="ECO:0000256" key="7">
    <source>
        <dbReference type="ARBA" id="ARBA00023098"/>
    </source>
</evidence>
<evidence type="ECO:0000256" key="6">
    <source>
        <dbReference type="ARBA" id="ARBA00022989"/>
    </source>
</evidence>
<evidence type="ECO:0000256" key="1">
    <source>
        <dbReference type="ARBA" id="ARBA00004141"/>
    </source>
</evidence>
<evidence type="ECO:0000256" key="3">
    <source>
        <dbReference type="ARBA" id="ARBA00022679"/>
    </source>
</evidence>
<proteinExistence type="inferred from homology"/>
<dbReference type="EMBL" id="JATAAI010000016">
    <property type="protein sequence ID" value="KAK1740090.1"/>
    <property type="molecule type" value="Genomic_DNA"/>
</dbReference>
<dbReference type="InterPro" id="IPR025749">
    <property type="entry name" value="Sphingomyelin_synth-like_dom"/>
</dbReference>
<evidence type="ECO:0000313" key="11">
    <source>
        <dbReference type="EMBL" id="KAK1740090.1"/>
    </source>
</evidence>
<feature type="transmembrane region" description="Helical" evidence="9">
    <location>
        <begin position="115"/>
        <end position="134"/>
    </location>
</feature>
<dbReference type="AlphaFoldDB" id="A0AAD8Y7K6"/>
<protein>
    <recommendedName>
        <fullName evidence="10">Sphingomyelin synthase-like domain-containing protein</fullName>
    </recommendedName>
</protein>
<accession>A0AAD8Y7K6</accession>
<keyword evidence="5" id="KW-0746">Sphingolipid metabolism</keyword>
<dbReference type="Gene3D" id="1.20.144.10">
    <property type="entry name" value="Phosphatidic acid phosphatase type 2/haloperoxidase"/>
    <property type="match status" value="1"/>
</dbReference>
<reference evidence="11" key="1">
    <citation type="submission" date="2023-06" db="EMBL/GenBank/DDBJ databases">
        <title>Survivors Of The Sea: Transcriptome response of Skeletonema marinoi to long-term dormancy.</title>
        <authorList>
            <person name="Pinder M.I.M."/>
            <person name="Kourtchenko O."/>
            <person name="Robertson E.K."/>
            <person name="Larsson T."/>
            <person name="Maumus F."/>
            <person name="Osuna-Cruz C.M."/>
            <person name="Vancaester E."/>
            <person name="Stenow R."/>
            <person name="Vandepoele K."/>
            <person name="Ploug H."/>
            <person name="Bruchert V."/>
            <person name="Godhe A."/>
            <person name="Topel M."/>
        </authorList>
    </citation>
    <scope>NUCLEOTIDE SEQUENCE</scope>
    <source>
        <strain evidence="11">R05AC</strain>
    </source>
</reference>
<evidence type="ECO:0000256" key="5">
    <source>
        <dbReference type="ARBA" id="ARBA00022919"/>
    </source>
</evidence>
<dbReference type="CDD" id="cd01610">
    <property type="entry name" value="PAP2_like"/>
    <property type="match status" value="1"/>
</dbReference>
<dbReference type="GO" id="GO:0033188">
    <property type="term" value="F:sphingomyelin synthase activity"/>
    <property type="evidence" value="ECO:0007669"/>
    <property type="project" value="TreeGrafter"/>
</dbReference>
<feature type="transmembrane region" description="Helical" evidence="9">
    <location>
        <begin position="53"/>
        <end position="74"/>
    </location>
</feature>
<dbReference type="PANTHER" id="PTHR21290">
    <property type="entry name" value="SPHINGOMYELIN SYNTHETASE"/>
    <property type="match status" value="1"/>
</dbReference>